<gene>
    <name evidence="3" type="ORF">H0486_17630</name>
</gene>
<dbReference type="Pfam" id="PF07811">
    <property type="entry name" value="TadE"/>
    <property type="match status" value="1"/>
</dbReference>
<sequence length="197" mass="22153">MTLRKRMLSKQTLQGSMTVEAAFVMPIVIFVVFALLYLSFYLHDKCRIQGIINKTLHKASITLKHEADIDTGNLSYETIGERGVFYLLMGNNDMEASQIQQYLQQELSEGLFLTRIAEVNSEVGKTKVKLSVETETSVSLYWVKQLFSSLAHGTIKEDSGIHNPAETLRQMEVVLDSGSRMKGVSQLKDKLEGIFGK</sequence>
<keyword evidence="1" id="KW-0472">Membrane</keyword>
<dbReference type="Proteomes" id="UP000574276">
    <property type="component" value="Unassembled WGS sequence"/>
</dbReference>
<proteinExistence type="predicted"/>
<comment type="caution">
    <text evidence="3">The sequence shown here is derived from an EMBL/GenBank/DDBJ whole genome shotgun (WGS) entry which is preliminary data.</text>
</comment>
<dbReference type="RefSeq" id="WP_228354253.1">
    <property type="nucleotide sequence ID" value="NZ_JACEGA010000001.1"/>
</dbReference>
<dbReference type="AlphaFoldDB" id="A0A839K515"/>
<reference evidence="3 4" key="1">
    <citation type="submission" date="2020-07" db="EMBL/GenBank/DDBJ databases">
        <title>Characterization and genome sequencing of isolate MD1, a novel member within the family Lachnospiraceae.</title>
        <authorList>
            <person name="Rettenmaier R."/>
            <person name="Di Bello L."/>
            <person name="Zinser C."/>
            <person name="Scheitz K."/>
            <person name="Liebl W."/>
            <person name="Zverlov V."/>
        </authorList>
    </citation>
    <scope>NUCLEOTIDE SEQUENCE [LARGE SCALE GENOMIC DNA]</scope>
    <source>
        <strain evidence="3 4">MD1</strain>
    </source>
</reference>
<evidence type="ECO:0000313" key="4">
    <source>
        <dbReference type="Proteomes" id="UP000574276"/>
    </source>
</evidence>
<keyword evidence="1" id="KW-1133">Transmembrane helix</keyword>
<evidence type="ECO:0000313" key="3">
    <source>
        <dbReference type="EMBL" id="MBB2184690.1"/>
    </source>
</evidence>
<name>A0A839K515_9FIRM</name>
<keyword evidence="1" id="KW-0812">Transmembrane</keyword>
<keyword evidence="4" id="KW-1185">Reference proteome</keyword>
<evidence type="ECO:0000259" key="2">
    <source>
        <dbReference type="Pfam" id="PF07811"/>
    </source>
</evidence>
<protein>
    <submittedName>
        <fullName evidence="3">Pilus assembly protein</fullName>
    </submittedName>
</protein>
<feature type="transmembrane region" description="Helical" evidence="1">
    <location>
        <begin position="21"/>
        <end position="42"/>
    </location>
</feature>
<organism evidence="3 4">
    <name type="scientific">Variimorphobacter saccharofermentans</name>
    <dbReference type="NCBI Taxonomy" id="2755051"/>
    <lineage>
        <taxon>Bacteria</taxon>
        <taxon>Bacillati</taxon>
        <taxon>Bacillota</taxon>
        <taxon>Clostridia</taxon>
        <taxon>Lachnospirales</taxon>
        <taxon>Lachnospiraceae</taxon>
        <taxon>Variimorphobacter</taxon>
    </lineage>
</organism>
<feature type="domain" description="TadE-like" evidence="2">
    <location>
        <begin position="15"/>
        <end position="49"/>
    </location>
</feature>
<dbReference type="InterPro" id="IPR012495">
    <property type="entry name" value="TadE-like_dom"/>
</dbReference>
<dbReference type="EMBL" id="JACEGA010000001">
    <property type="protein sequence ID" value="MBB2184690.1"/>
    <property type="molecule type" value="Genomic_DNA"/>
</dbReference>
<evidence type="ECO:0000256" key="1">
    <source>
        <dbReference type="SAM" id="Phobius"/>
    </source>
</evidence>
<accession>A0A839K515</accession>